<evidence type="ECO:0000256" key="1">
    <source>
        <dbReference type="SAM" id="MobiDB-lite"/>
    </source>
</evidence>
<keyword evidence="3" id="KW-1185">Reference proteome</keyword>
<dbReference type="Proteomes" id="UP000320762">
    <property type="component" value="Unassembled WGS sequence"/>
</dbReference>
<comment type="caution">
    <text evidence="2">The sequence shown here is derived from an EMBL/GenBank/DDBJ whole genome shotgun (WGS) entry which is preliminary data.</text>
</comment>
<evidence type="ECO:0000313" key="2">
    <source>
        <dbReference type="EMBL" id="TRM56713.1"/>
    </source>
</evidence>
<dbReference type="AlphaFoldDB" id="A0A550BW18"/>
<organism evidence="2 3">
    <name type="scientific">Schizophyllum amplum</name>
    <dbReference type="NCBI Taxonomy" id="97359"/>
    <lineage>
        <taxon>Eukaryota</taxon>
        <taxon>Fungi</taxon>
        <taxon>Dikarya</taxon>
        <taxon>Basidiomycota</taxon>
        <taxon>Agaricomycotina</taxon>
        <taxon>Agaricomycetes</taxon>
        <taxon>Agaricomycetidae</taxon>
        <taxon>Agaricales</taxon>
        <taxon>Schizophyllaceae</taxon>
        <taxon>Schizophyllum</taxon>
    </lineage>
</organism>
<gene>
    <name evidence="2" type="ORF">BD626DRAFT_635472</name>
</gene>
<sequence length="371" mass="39867">MTPTTPTRIHNGTRAVPSSPSTPYATAAGRPVNRPIDPLRLIAVKESAWAGIIDALRAAGHNDIRRPNYGTKGPRPAIIVNTFKTRQDGSVDCHVCLMATFRKTDDLSRISLALHPYLVRAHPASSTHDDLPEMSSVTIDALMSSSWVIALPVTVTLQHPLNFFRSADGTAFRISQQTHDVIKSLAYANSSRAISLYCDHPDSAQRDKEEVYPGKAAVPREEVDTTPSASSGSTSSPIPTSFTFNPDAAPFKPRLAPASSLPKEEVVSPTTTPLCVEETLAQVASPASVTEEDPAQTSAPQTPVKLRPSATTITSSTSAPEAEKENRSLTVAADSPAQRFRRRGMRQASKRGAPTDETRPNKRQCTPSVSA</sequence>
<feature type="region of interest" description="Disordered" evidence="1">
    <location>
        <begin position="1"/>
        <end position="30"/>
    </location>
</feature>
<feature type="region of interest" description="Disordered" evidence="1">
    <location>
        <begin position="204"/>
        <end position="371"/>
    </location>
</feature>
<name>A0A550BW18_9AGAR</name>
<feature type="compositionally biased region" description="Low complexity" evidence="1">
    <location>
        <begin position="309"/>
        <end position="319"/>
    </location>
</feature>
<reference evidence="2 3" key="1">
    <citation type="journal article" date="2019" name="New Phytol.">
        <title>Comparative genomics reveals unique wood-decay strategies and fruiting body development in the Schizophyllaceae.</title>
        <authorList>
            <person name="Almasi E."/>
            <person name="Sahu N."/>
            <person name="Krizsan K."/>
            <person name="Balint B."/>
            <person name="Kovacs G.M."/>
            <person name="Kiss B."/>
            <person name="Cseklye J."/>
            <person name="Drula E."/>
            <person name="Henrissat B."/>
            <person name="Nagy I."/>
            <person name="Chovatia M."/>
            <person name="Adam C."/>
            <person name="LaButti K."/>
            <person name="Lipzen A."/>
            <person name="Riley R."/>
            <person name="Grigoriev I.V."/>
            <person name="Nagy L.G."/>
        </authorList>
    </citation>
    <scope>NUCLEOTIDE SEQUENCE [LARGE SCALE GENOMIC DNA]</scope>
    <source>
        <strain evidence="2 3">NL-1724</strain>
    </source>
</reference>
<feature type="compositionally biased region" description="Basic and acidic residues" evidence="1">
    <location>
        <begin position="204"/>
        <end position="223"/>
    </location>
</feature>
<dbReference type="EMBL" id="VDMD01000060">
    <property type="protein sequence ID" value="TRM56713.1"/>
    <property type="molecule type" value="Genomic_DNA"/>
</dbReference>
<accession>A0A550BW18</accession>
<evidence type="ECO:0000313" key="3">
    <source>
        <dbReference type="Proteomes" id="UP000320762"/>
    </source>
</evidence>
<feature type="compositionally biased region" description="Polar residues" evidence="1">
    <location>
        <begin position="1"/>
        <end position="24"/>
    </location>
</feature>
<protein>
    <submittedName>
        <fullName evidence="2">Uncharacterized protein</fullName>
    </submittedName>
</protein>
<feature type="compositionally biased region" description="Basic residues" evidence="1">
    <location>
        <begin position="339"/>
        <end position="349"/>
    </location>
</feature>
<feature type="compositionally biased region" description="Low complexity" evidence="1">
    <location>
        <begin position="225"/>
        <end position="243"/>
    </location>
</feature>
<proteinExistence type="predicted"/>